<accession>A0A061QYT6</accession>
<gene>
    <name evidence="1" type="ORF">TSPGSL018_17294</name>
</gene>
<sequence length="108" mass="12083">SLLQGWNAGGSCLADNFPQRLSGRHRRRLAQCISLPLPPPPLQGYLFPKPYSSTLVAFHGRLPQISTPRPPFARIPPPFPVLQRSVLGNSARHCKRRLWIIHPVGFSD</sequence>
<organism evidence="1">
    <name type="scientific">Tetraselmis sp. GSL018</name>
    <dbReference type="NCBI Taxonomy" id="582737"/>
    <lineage>
        <taxon>Eukaryota</taxon>
        <taxon>Viridiplantae</taxon>
        <taxon>Chlorophyta</taxon>
        <taxon>core chlorophytes</taxon>
        <taxon>Chlorodendrophyceae</taxon>
        <taxon>Chlorodendrales</taxon>
        <taxon>Chlorodendraceae</taxon>
        <taxon>Tetraselmis</taxon>
    </lineage>
</organism>
<evidence type="ECO:0000313" key="1">
    <source>
        <dbReference type="EMBL" id="JAC64893.1"/>
    </source>
</evidence>
<name>A0A061QYT6_9CHLO</name>
<protein>
    <submittedName>
        <fullName evidence="1">Uncharacterized protein</fullName>
    </submittedName>
</protein>
<proteinExistence type="predicted"/>
<feature type="non-terminal residue" evidence="1">
    <location>
        <position position="108"/>
    </location>
</feature>
<feature type="non-terminal residue" evidence="1">
    <location>
        <position position="1"/>
    </location>
</feature>
<dbReference type="AlphaFoldDB" id="A0A061QYT6"/>
<dbReference type="EMBL" id="GBEZ01021897">
    <property type="protein sequence ID" value="JAC64893.1"/>
    <property type="molecule type" value="Transcribed_RNA"/>
</dbReference>
<reference evidence="1" key="1">
    <citation type="submission" date="2014-05" db="EMBL/GenBank/DDBJ databases">
        <title>The transcriptome of the halophilic microalga Tetraselmis sp. GSL018 isolated from the Great Salt Lake, Utah.</title>
        <authorList>
            <person name="Jinkerson R.E."/>
            <person name="D'Adamo S."/>
            <person name="Posewitz M.C."/>
        </authorList>
    </citation>
    <scope>NUCLEOTIDE SEQUENCE</scope>
    <source>
        <strain evidence="1">GSL018</strain>
    </source>
</reference>